<keyword evidence="5" id="KW-1185">Reference proteome</keyword>
<organism evidence="4 5">
    <name type="scientific">Parapedobacter deserti</name>
    <dbReference type="NCBI Taxonomy" id="1912957"/>
    <lineage>
        <taxon>Bacteria</taxon>
        <taxon>Pseudomonadati</taxon>
        <taxon>Bacteroidota</taxon>
        <taxon>Sphingobacteriia</taxon>
        <taxon>Sphingobacteriales</taxon>
        <taxon>Sphingobacteriaceae</taxon>
        <taxon>Parapedobacter</taxon>
    </lineage>
</organism>
<proteinExistence type="predicted"/>
<dbReference type="SUPFAM" id="SSF88713">
    <property type="entry name" value="Glycoside hydrolase/deacetylase"/>
    <property type="match status" value="1"/>
</dbReference>
<accession>A0ABV7JPU6</accession>
<protein>
    <submittedName>
        <fullName evidence="4">Polysaccharide deacetylase family protein</fullName>
        <ecNumber evidence="4">3.-.-.-</ecNumber>
    </submittedName>
</protein>
<dbReference type="CDD" id="cd10917">
    <property type="entry name" value="CE4_NodB_like_6s_7s"/>
    <property type="match status" value="1"/>
</dbReference>
<name>A0ABV7JPU6_9SPHI</name>
<keyword evidence="1" id="KW-0479">Metal-binding</keyword>
<gene>
    <name evidence="4" type="ORF">ACFOET_20965</name>
</gene>
<comment type="caution">
    <text evidence="4">The sequence shown here is derived from an EMBL/GenBank/DDBJ whole genome shotgun (WGS) entry which is preliminary data.</text>
</comment>
<evidence type="ECO:0000259" key="3">
    <source>
        <dbReference type="PROSITE" id="PS51677"/>
    </source>
</evidence>
<feature type="domain" description="NodB homology" evidence="3">
    <location>
        <begin position="16"/>
        <end position="226"/>
    </location>
</feature>
<reference evidence="5" key="1">
    <citation type="journal article" date="2019" name="Int. J. Syst. Evol. Microbiol.">
        <title>The Global Catalogue of Microorganisms (GCM) 10K type strain sequencing project: providing services to taxonomists for standard genome sequencing and annotation.</title>
        <authorList>
            <consortium name="The Broad Institute Genomics Platform"/>
            <consortium name="The Broad Institute Genome Sequencing Center for Infectious Disease"/>
            <person name="Wu L."/>
            <person name="Ma J."/>
        </authorList>
    </citation>
    <scope>NUCLEOTIDE SEQUENCE [LARGE SCALE GENOMIC DNA]</scope>
    <source>
        <strain evidence="5">KCTC 52416</strain>
    </source>
</reference>
<dbReference type="Proteomes" id="UP001595526">
    <property type="component" value="Unassembled WGS sequence"/>
</dbReference>
<dbReference type="PANTHER" id="PTHR10587">
    <property type="entry name" value="GLYCOSYL TRANSFERASE-RELATED"/>
    <property type="match status" value="1"/>
</dbReference>
<dbReference type="InterPro" id="IPR050248">
    <property type="entry name" value="Polysacc_deacetylase_ArnD"/>
</dbReference>
<dbReference type="Pfam" id="PF01522">
    <property type="entry name" value="Polysacc_deac_1"/>
    <property type="match status" value="1"/>
</dbReference>
<evidence type="ECO:0000313" key="5">
    <source>
        <dbReference type="Proteomes" id="UP001595526"/>
    </source>
</evidence>
<dbReference type="RefSeq" id="WP_379026362.1">
    <property type="nucleotide sequence ID" value="NZ_JBHRTA010000062.1"/>
</dbReference>
<keyword evidence="2 4" id="KW-0378">Hydrolase</keyword>
<evidence type="ECO:0000256" key="1">
    <source>
        <dbReference type="ARBA" id="ARBA00022723"/>
    </source>
</evidence>
<dbReference type="InterPro" id="IPR002509">
    <property type="entry name" value="NODB_dom"/>
</dbReference>
<dbReference type="InterPro" id="IPR011330">
    <property type="entry name" value="Glyco_hydro/deAcase_b/a-brl"/>
</dbReference>
<evidence type="ECO:0000256" key="2">
    <source>
        <dbReference type="ARBA" id="ARBA00022801"/>
    </source>
</evidence>
<dbReference type="PROSITE" id="PS51677">
    <property type="entry name" value="NODB"/>
    <property type="match status" value="1"/>
</dbReference>
<dbReference type="PANTHER" id="PTHR10587:SF133">
    <property type="entry name" value="CHITIN DEACETYLASE 1-RELATED"/>
    <property type="match status" value="1"/>
</dbReference>
<dbReference type="EMBL" id="JBHRTA010000062">
    <property type="protein sequence ID" value="MFC3200105.1"/>
    <property type="molecule type" value="Genomic_DNA"/>
</dbReference>
<dbReference type="GO" id="GO:0016787">
    <property type="term" value="F:hydrolase activity"/>
    <property type="evidence" value="ECO:0007669"/>
    <property type="project" value="UniProtKB-KW"/>
</dbReference>
<evidence type="ECO:0000313" key="4">
    <source>
        <dbReference type="EMBL" id="MFC3200105.1"/>
    </source>
</evidence>
<dbReference type="EC" id="3.-.-.-" evidence="4"/>
<sequence>MRDTHGCIIRGDTAQRKIALVFTADEYGDGASFILDALGDYGIKGSFFMTGNYLRGSANTKAITRMVSEGHYLGPHSDQHLLYCDWEKRDSLLISEATFDADLRANYDALAQWGVDTTAVRYFIPPYEWYNRRIVDWTEQRKMRLVNFTPGLRTAADYTYPEMGERYVDSETLYNQLLTYEKQRPNGLNGFIVLIHLGTDPRRIDKFYHRLPALIKELTARGYTFERIDKLIH</sequence>
<dbReference type="Gene3D" id="3.20.20.370">
    <property type="entry name" value="Glycoside hydrolase/deacetylase"/>
    <property type="match status" value="1"/>
</dbReference>